<dbReference type="PANTHER" id="PTHR34697">
    <property type="entry name" value="PHOSPHATIDYLGLYCEROL LYSYLTRANSFERASE"/>
    <property type="match status" value="1"/>
</dbReference>
<reference evidence="8 9" key="1">
    <citation type="submission" date="2020-06" db="EMBL/GenBank/DDBJ databases">
        <authorList>
            <person name="Jo H."/>
        </authorList>
    </citation>
    <scope>NUCLEOTIDE SEQUENCE [LARGE SCALE GENOMIC DNA]</scope>
    <source>
        <strain evidence="8 9">I46</strain>
    </source>
</reference>
<evidence type="ECO:0000256" key="2">
    <source>
        <dbReference type="ARBA" id="ARBA00022475"/>
    </source>
</evidence>
<accession>A0A7D5F6Y2</accession>
<feature type="transmembrane region" description="Helical" evidence="6">
    <location>
        <begin position="300"/>
        <end position="320"/>
    </location>
</feature>
<dbReference type="RefSeq" id="WP_178011874.1">
    <property type="nucleotide sequence ID" value="NZ_CP058316.1"/>
</dbReference>
<keyword evidence="2" id="KW-1003">Cell membrane</keyword>
<keyword evidence="4 6" id="KW-1133">Transmembrane helix</keyword>
<feature type="transmembrane region" description="Helical" evidence="6">
    <location>
        <begin position="234"/>
        <end position="252"/>
    </location>
</feature>
<dbReference type="AlphaFoldDB" id="A0A7D5F6Y2"/>
<evidence type="ECO:0000256" key="5">
    <source>
        <dbReference type="ARBA" id="ARBA00023136"/>
    </source>
</evidence>
<dbReference type="GO" id="GO:0016755">
    <property type="term" value="F:aminoacyltransferase activity"/>
    <property type="evidence" value="ECO:0007669"/>
    <property type="project" value="TreeGrafter"/>
</dbReference>
<feature type="transmembrane region" description="Helical" evidence="6">
    <location>
        <begin position="49"/>
        <end position="74"/>
    </location>
</feature>
<organism evidence="8 9">
    <name type="scientific">Microbacterium oleivorans</name>
    <dbReference type="NCBI Taxonomy" id="273677"/>
    <lineage>
        <taxon>Bacteria</taxon>
        <taxon>Bacillati</taxon>
        <taxon>Actinomycetota</taxon>
        <taxon>Actinomycetes</taxon>
        <taxon>Micrococcales</taxon>
        <taxon>Microbacteriaceae</taxon>
        <taxon>Microbacterium</taxon>
    </lineage>
</organism>
<dbReference type="InterPro" id="IPR024320">
    <property type="entry name" value="LPG_synthase_C"/>
</dbReference>
<feature type="transmembrane region" description="Helical" evidence="6">
    <location>
        <begin position="150"/>
        <end position="166"/>
    </location>
</feature>
<evidence type="ECO:0000256" key="4">
    <source>
        <dbReference type="ARBA" id="ARBA00022989"/>
    </source>
</evidence>
<keyword evidence="5 6" id="KW-0472">Membrane</keyword>
<comment type="subcellular location">
    <subcellularLocation>
        <location evidence="1">Cell membrane</location>
        <topology evidence="1">Multi-pass membrane protein</topology>
    </subcellularLocation>
</comment>
<evidence type="ECO:0000256" key="6">
    <source>
        <dbReference type="SAM" id="Phobius"/>
    </source>
</evidence>
<evidence type="ECO:0000313" key="8">
    <source>
        <dbReference type="EMBL" id="QLD11713.1"/>
    </source>
</evidence>
<feature type="domain" description="Phosphatidylglycerol lysyltransferase C-terminal" evidence="7">
    <location>
        <begin position="343"/>
        <end position="638"/>
    </location>
</feature>
<evidence type="ECO:0000259" key="7">
    <source>
        <dbReference type="Pfam" id="PF09924"/>
    </source>
</evidence>
<feature type="transmembrane region" description="Helical" evidence="6">
    <location>
        <begin position="200"/>
        <end position="222"/>
    </location>
</feature>
<dbReference type="PANTHER" id="PTHR34697:SF2">
    <property type="entry name" value="PHOSPHATIDYLGLYCEROL LYSYLTRANSFERASE"/>
    <property type="match status" value="1"/>
</dbReference>
<evidence type="ECO:0000313" key="9">
    <source>
        <dbReference type="Proteomes" id="UP000509638"/>
    </source>
</evidence>
<dbReference type="EMBL" id="CP058316">
    <property type="protein sequence ID" value="QLD11713.1"/>
    <property type="molecule type" value="Genomic_DNA"/>
</dbReference>
<dbReference type="InterPro" id="IPR051211">
    <property type="entry name" value="PG_lysyltransferase"/>
</dbReference>
<evidence type="ECO:0000256" key="3">
    <source>
        <dbReference type="ARBA" id="ARBA00022692"/>
    </source>
</evidence>
<sequence>MLRLPATVSVVVLVLAAGVAGQGLWTPTSSQPWWDDVSYGLPAFAAGQWWTPLTGTFLVVAPIVYVPTLLGFVGMGYLEWRRGWRVALAFFGAGQLTAVFGAAVFLWAGSAFPWPWAIELAATRDVGPSGGTMACLAACAGLFSSPWRQRIWILIFGYAVVGFLFIGTLADVEHLIAVLLVLAVTRSFRVRRASVRERRLLAFAISLSLGVIQILGLVVATYGPFGQTSPFRGPWVDVLVDATLIVFVSNGLRRGRRWAWVITVGVALLNVVLAALYLLVRAVAPLVAADLGLDESNVAIASSLLWLSFIVYLVAARGAFSSKRRRDLRGAGDHSPSADDARQLVRREGGSSLSWMATWEGTQYLRTSAGIVPYQKHLGVAIALADPLGPADGARDSVLEFVTAAERDAVVPCFFSAGSSTRAATPAGWRSLVIADDTIVDLPGLTFTGKAWGHVRTALNRAEREGVAFRLSTMADEPWGVRQQMRAISDSWVGDKDLPEMRFTLGTLHEAEDPEVRIALAVSAAGDVEGFLSWLPIYAPGGRVRGWTLDLMRRREGGFAPVMEFLIGASAAAFAEEGADIMSLSGAPLAHQPADDEGQIARLMAQLGSVLEPVYGFSSLHRFKQKFRPRYEPIYLLYRDEGDLARIGPALVRAFLPDASLRQYAAAGLDMVRHG</sequence>
<dbReference type="GO" id="GO:0005886">
    <property type="term" value="C:plasma membrane"/>
    <property type="evidence" value="ECO:0007669"/>
    <property type="project" value="UniProtKB-SubCell"/>
</dbReference>
<gene>
    <name evidence="8" type="ORF">HW566_07975</name>
</gene>
<protein>
    <submittedName>
        <fullName evidence="8">DUF2156 domain-containing protein</fullName>
    </submittedName>
</protein>
<feature type="transmembrane region" description="Helical" evidence="6">
    <location>
        <begin position="86"/>
        <end position="106"/>
    </location>
</feature>
<name>A0A7D5F6Y2_9MICO</name>
<evidence type="ECO:0000256" key="1">
    <source>
        <dbReference type="ARBA" id="ARBA00004651"/>
    </source>
</evidence>
<proteinExistence type="predicted"/>
<dbReference type="Proteomes" id="UP000509638">
    <property type="component" value="Chromosome"/>
</dbReference>
<keyword evidence="3 6" id="KW-0812">Transmembrane</keyword>
<dbReference type="Pfam" id="PF09924">
    <property type="entry name" value="LPG_synthase_C"/>
    <property type="match status" value="1"/>
</dbReference>
<feature type="transmembrane region" description="Helical" evidence="6">
    <location>
        <begin position="259"/>
        <end position="280"/>
    </location>
</feature>
<dbReference type="GO" id="GO:0055091">
    <property type="term" value="P:phospholipid homeostasis"/>
    <property type="evidence" value="ECO:0007669"/>
    <property type="project" value="TreeGrafter"/>
</dbReference>